<accession>A0ABQ4M4F6</accession>
<comment type="caution">
    <text evidence="1">The sequence shown here is derived from an EMBL/GenBank/DDBJ whole genome shotgun (WGS) entry which is preliminary data.</text>
</comment>
<dbReference type="InterPro" id="IPR007344">
    <property type="entry name" value="GrpB/CoaE"/>
</dbReference>
<evidence type="ECO:0008006" key="3">
    <source>
        <dbReference type="Google" id="ProtNLM"/>
    </source>
</evidence>
<sequence>MEQVIISEYNPQWALEFEQEKMKIAEALDGIVLGIEHIGSTAVPGLGAKPIIDIMAGVSALDEITPVHHDRMERIGYHFVDHPHFPERRFFRRGEWRAGTHHLHIYRHGGEHWNTQLLFRDYLIRHPEALKEYFRLKQELAEQHPHDRAKYTEAKGTLIRKIIACARAEKS</sequence>
<evidence type="ECO:0000313" key="2">
    <source>
        <dbReference type="Proteomes" id="UP000680638"/>
    </source>
</evidence>
<dbReference type="Pfam" id="PF04229">
    <property type="entry name" value="GrpB"/>
    <property type="match status" value="1"/>
</dbReference>
<dbReference type="InterPro" id="IPR043519">
    <property type="entry name" value="NT_sf"/>
</dbReference>
<dbReference type="PANTHER" id="PTHR34822">
    <property type="entry name" value="GRPB DOMAIN PROTEIN (AFU_ORTHOLOGUE AFUA_1G01530)"/>
    <property type="match status" value="1"/>
</dbReference>
<dbReference type="Proteomes" id="UP000680638">
    <property type="component" value="Unassembled WGS sequence"/>
</dbReference>
<organism evidence="1 2">
    <name type="scientific">Paenibacillus cookii</name>
    <dbReference type="NCBI Taxonomy" id="157839"/>
    <lineage>
        <taxon>Bacteria</taxon>
        <taxon>Bacillati</taxon>
        <taxon>Bacillota</taxon>
        <taxon>Bacilli</taxon>
        <taxon>Bacillales</taxon>
        <taxon>Paenibacillaceae</taxon>
        <taxon>Paenibacillus</taxon>
    </lineage>
</organism>
<keyword evidence="2" id="KW-1185">Reference proteome</keyword>
<dbReference type="Gene3D" id="3.30.460.10">
    <property type="entry name" value="Beta Polymerase, domain 2"/>
    <property type="match status" value="1"/>
</dbReference>
<dbReference type="SUPFAM" id="SSF81301">
    <property type="entry name" value="Nucleotidyltransferase"/>
    <property type="match status" value="1"/>
</dbReference>
<dbReference type="PANTHER" id="PTHR34822:SF1">
    <property type="entry name" value="GRPB FAMILY PROTEIN"/>
    <property type="match status" value="1"/>
</dbReference>
<dbReference type="RefSeq" id="WP_036707175.1">
    <property type="nucleotide sequence ID" value="NZ_BORW01000044.1"/>
</dbReference>
<protein>
    <recommendedName>
        <fullName evidence="3">GrpB family protein</fullName>
    </recommendedName>
</protein>
<name>A0ABQ4M4F6_9BACL</name>
<evidence type="ECO:0000313" key="1">
    <source>
        <dbReference type="EMBL" id="GIO70038.1"/>
    </source>
</evidence>
<reference evidence="1 2" key="1">
    <citation type="submission" date="2021-03" db="EMBL/GenBank/DDBJ databases">
        <title>Antimicrobial resistance genes in bacteria isolated from Japanese honey, and their potential for conferring macrolide and lincosamide resistance in the American foulbrood pathogen Paenibacillus larvae.</title>
        <authorList>
            <person name="Okamoto M."/>
            <person name="Kumagai M."/>
            <person name="Kanamori H."/>
            <person name="Takamatsu D."/>
        </authorList>
    </citation>
    <scope>NUCLEOTIDE SEQUENCE [LARGE SCALE GENOMIC DNA]</scope>
    <source>
        <strain evidence="1 2">J21TS3</strain>
    </source>
</reference>
<gene>
    <name evidence="1" type="ORF">J21TS3_48590</name>
</gene>
<proteinExistence type="predicted"/>
<dbReference type="EMBL" id="BORW01000044">
    <property type="protein sequence ID" value="GIO70038.1"/>
    <property type="molecule type" value="Genomic_DNA"/>
</dbReference>